<dbReference type="AlphaFoldDB" id="A0A7R9JJH8"/>
<sequence length="21" mass="2736">MVFLYYFKMWTITLTQSLRMY</sequence>
<dbReference type="EMBL" id="OE200353">
    <property type="protein sequence ID" value="CAD7580449.1"/>
    <property type="molecule type" value="Genomic_DNA"/>
</dbReference>
<protein>
    <submittedName>
        <fullName evidence="1">(California timema) hypothetical protein</fullName>
    </submittedName>
</protein>
<reference evidence="1" key="1">
    <citation type="submission" date="2020-11" db="EMBL/GenBank/DDBJ databases">
        <authorList>
            <person name="Tran Van P."/>
        </authorList>
    </citation>
    <scope>NUCLEOTIDE SEQUENCE</scope>
</reference>
<accession>A0A7R9JJH8</accession>
<gene>
    <name evidence="1" type="ORF">TCMB3V08_LOCUS12982</name>
</gene>
<name>A0A7R9JJH8_TIMCA</name>
<proteinExistence type="predicted"/>
<organism evidence="1">
    <name type="scientific">Timema californicum</name>
    <name type="common">California timema</name>
    <name type="synonym">Walking stick</name>
    <dbReference type="NCBI Taxonomy" id="61474"/>
    <lineage>
        <taxon>Eukaryota</taxon>
        <taxon>Metazoa</taxon>
        <taxon>Ecdysozoa</taxon>
        <taxon>Arthropoda</taxon>
        <taxon>Hexapoda</taxon>
        <taxon>Insecta</taxon>
        <taxon>Pterygota</taxon>
        <taxon>Neoptera</taxon>
        <taxon>Polyneoptera</taxon>
        <taxon>Phasmatodea</taxon>
        <taxon>Timematodea</taxon>
        <taxon>Timematoidea</taxon>
        <taxon>Timematidae</taxon>
        <taxon>Timema</taxon>
    </lineage>
</organism>
<evidence type="ECO:0000313" key="1">
    <source>
        <dbReference type="EMBL" id="CAD7580449.1"/>
    </source>
</evidence>